<organism evidence="5">
    <name type="scientific">Hirondellea gigas</name>
    <dbReference type="NCBI Taxonomy" id="1518452"/>
    <lineage>
        <taxon>Eukaryota</taxon>
        <taxon>Metazoa</taxon>
        <taxon>Ecdysozoa</taxon>
        <taxon>Arthropoda</taxon>
        <taxon>Crustacea</taxon>
        <taxon>Multicrustacea</taxon>
        <taxon>Malacostraca</taxon>
        <taxon>Eumalacostraca</taxon>
        <taxon>Peracarida</taxon>
        <taxon>Amphipoda</taxon>
        <taxon>Amphilochidea</taxon>
        <taxon>Lysianassida</taxon>
        <taxon>Lysianassidira</taxon>
        <taxon>Lysianassoidea</taxon>
        <taxon>Lysianassidae</taxon>
        <taxon>Hirondellea</taxon>
    </lineage>
</organism>
<evidence type="ECO:0000256" key="3">
    <source>
        <dbReference type="ARBA" id="ARBA00072421"/>
    </source>
</evidence>
<dbReference type="GO" id="GO:0003723">
    <property type="term" value="F:RNA binding"/>
    <property type="evidence" value="ECO:0007669"/>
    <property type="project" value="InterPro"/>
</dbReference>
<feature type="domain" description="PCI" evidence="4">
    <location>
        <begin position="212"/>
        <end position="393"/>
    </location>
</feature>
<evidence type="ECO:0000259" key="4">
    <source>
        <dbReference type="PROSITE" id="PS50250"/>
    </source>
</evidence>
<dbReference type="GO" id="GO:0016973">
    <property type="term" value="P:poly(A)+ mRNA export from nucleus"/>
    <property type="evidence" value="ECO:0007669"/>
    <property type="project" value="TreeGrafter"/>
</dbReference>
<dbReference type="PANTHER" id="PTHR12732">
    <property type="entry name" value="UNCHARACTERIZED PROTEASOME COMPONENT REGION PCI-CONTAINING"/>
    <property type="match status" value="1"/>
</dbReference>
<dbReference type="PANTHER" id="PTHR12732:SF0">
    <property type="entry name" value="PCI DOMAIN-CONTAINING PROTEIN 2"/>
    <property type="match status" value="1"/>
</dbReference>
<dbReference type="GO" id="GO:0006368">
    <property type="term" value="P:transcription elongation by RNA polymerase II"/>
    <property type="evidence" value="ECO:0007669"/>
    <property type="project" value="TreeGrafter"/>
</dbReference>
<dbReference type="SMART" id="SM00753">
    <property type="entry name" value="PAM"/>
    <property type="match status" value="1"/>
</dbReference>
<name>A0A2P2I3A1_9CRUS</name>
<dbReference type="FunFam" id="1.10.10.10:FF:000146">
    <property type="entry name" value="PCI domain-containing protein 2 homolog"/>
    <property type="match status" value="1"/>
</dbReference>
<dbReference type="InterPro" id="IPR036388">
    <property type="entry name" value="WH-like_DNA-bd_sf"/>
</dbReference>
<evidence type="ECO:0000313" key="5">
    <source>
        <dbReference type="EMBL" id="LAB68514.1"/>
    </source>
</evidence>
<evidence type="ECO:0000256" key="2">
    <source>
        <dbReference type="ARBA" id="ARBA00033214"/>
    </source>
</evidence>
<accession>A0A2P2I3A1</accession>
<proteinExistence type="evidence at transcript level"/>
<dbReference type="EMBL" id="IACF01002878">
    <property type="protein sequence ID" value="LAB68514.1"/>
    <property type="molecule type" value="mRNA"/>
</dbReference>
<sequence>MTSYSIGLNDYLNRLNDAHYNQNGQGVAMLLSFRQSHVMSDHLIIEKPERAVGNIIYAPMDDVVLAHLKVVKGYHQSNVLDMWRAQTTMVAAVARFMTESKEENWMLPMMNTVVLELRLQSISADAESVRVDSTKPGELLEKTADSLMTCFRVCAADTRSGEAESKRWGLLYLVNQFFKIYFKINKLNLCKPMIRAIESLSFKDQYPLSQLITYKYYTGRKAMFDSDFATANTALSFAFQRCHQRSHKNKRRILIYLLPVKMLIGYIPKKSLLLKYNLKEFMDLVTAVQHGDIRLLNSTLLRYERFFIAAGIYLILEKLKSVAYRNLFKKVYVIKKNHQLDISVFVQAFKWMHMEDVGAEEIECLLANMIYEGKIKGYISHAHKKLVVSKANPFPPIAA</sequence>
<reference evidence="5" key="1">
    <citation type="journal article" date="2018" name="Biosci. Biotechnol. Biochem.">
        <title>Polysaccharide hydrolase of the hadal zone amphipods Hirondellea gigas.</title>
        <authorList>
            <person name="Kobayashi H."/>
            <person name="Nagahama T."/>
            <person name="Arai W."/>
            <person name="Sasagawa Y."/>
            <person name="Umeda M."/>
            <person name="Hayashi T."/>
            <person name="Nikaido I."/>
            <person name="Watanabe H."/>
            <person name="Oguri K."/>
            <person name="Kitazato H."/>
            <person name="Fujioka K."/>
            <person name="Kido Y."/>
            <person name="Takami H."/>
        </authorList>
    </citation>
    <scope>NUCLEOTIDE SEQUENCE</scope>
    <source>
        <tissue evidence="5">Whole body</tissue>
    </source>
</reference>
<protein>
    <recommendedName>
        <fullName evidence="3">PCI domain-containing protein 2 homolog</fullName>
    </recommendedName>
    <alternativeName>
        <fullName evidence="2">CSN12-like protein</fullName>
    </alternativeName>
</protein>
<dbReference type="Gene3D" id="1.10.10.10">
    <property type="entry name" value="Winged helix-like DNA-binding domain superfamily/Winged helix DNA-binding domain"/>
    <property type="match status" value="1"/>
</dbReference>
<comment type="similarity">
    <text evidence="1">Belongs to the CSN12 family.</text>
</comment>
<dbReference type="InterPro" id="IPR045114">
    <property type="entry name" value="Csn12-like"/>
</dbReference>
<dbReference type="Pfam" id="PF01399">
    <property type="entry name" value="PCI"/>
    <property type="match status" value="1"/>
</dbReference>
<dbReference type="GO" id="GO:0003690">
    <property type="term" value="F:double-stranded DNA binding"/>
    <property type="evidence" value="ECO:0007669"/>
    <property type="project" value="InterPro"/>
</dbReference>
<dbReference type="AlphaFoldDB" id="A0A2P2I3A1"/>
<evidence type="ECO:0000256" key="1">
    <source>
        <dbReference type="ARBA" id="ARBA00025771"/>
    </source>
</evidence>
<dbReference type="PROSITE" id="PS50250">
    <property type="entry name" value="PCI"/>
    <property type="match status" value="1"/>
</dbReference>
<dbReference type="GO" id="GO:0000973">
    <property type="term" value="P:post-transcriptional tethering of RNA polymerase II gene DNA at nuclear periphery"/>
    <property type="evidence" value="ECO:0007669"/>
    <property type="project" value="TreeGrafter"/>
</dbReference>
<dbReference type="InterPro" id="IPR000717">
    <property type="entry name" value="PCI_dom"/>
</dbReference>
<dbReference type="GO" id="GO:0070390">
    <property type="term" value="C:transcription export complex 2"/>
    <property type="evidence" value="ECO:0007669"/>
    <property type="project" value="TreeGrafter"/>
</dbReference>